<evidence type="ECO:0000313" key="1">
    <source>
        <dbReference type="EMBL" id="CAB4048933.1"/>
    </source>
</evidence>
<dbReference type="Proteomes" id="UP000494102">
    <property type="component" value="Unassembled WGS sequence"/>
</dbReference>
<dbReference type="AlphaFoldDB" id="A0A6J5K383"/>
<name>A0A6J5K383_9BURK</name>
<proteinExistence type="predicted"/>
<dbReference type="EMBL" id="CADILN010000003">
    <property type="protein sequence ID" value="CAB4048933.1"/>
    <property type="molecule type" value="Genomic_DNA"/>
</dbReference>
<evidence type="ECO:0000313" key="2">
    <source>
        <dbReference type="Proteomes" id="UP000494102"/>
    </source>
</evidence>
<organism evidence="1 2">
    <name type="scientific">Paraburkholderia phenoliruptrix</name>
    <dbReference type="NCBI Taxonomy" id="252970"/>
    <lineage>
        <taxon>Bacteria</taxon>
        <taxon>Pseudomonadati</taxon>
        <taxon>Pseudomonadota</taxon>
        <taxon>Betaproteobacteria</taxon>
        <taxon>Burkholderiales</taxon>
        <taxon>Burkholderiaceae</taxon>
        <taxon>Paraburkholderia</taxon>
    </lineage>
</organism>
<sequence length="89" mass="9873">MPRDKSFARHYALRAVLKVADPWAAKYVEPASAEMWTPRSTSHRHSATQGYPVQPFVSTCLARHFWGFQSVSRGPAIAGHSATLHAGLR</sequence>
<reference evidence="1 2" key="1">
    <citation type="submission" date="2020-04" db="EMBL/GenBank/DDBJ databases">
        <authorList>
            <person name="De Canck E."/>
        </authorList>
    </citation>
    <scope>NUCLEOTIDE SEQUENCE [LARGE SCALE GENOMIC DNA]</scope>
    <source>
        <strain evidence="1 2">LMG 9964</strain>
    </source>
</reference>
<protein>
    <submittedName>
        <fullName evidence="1">Uncharacterized protein</fullName>
    </submittedName>
</protein>
<accession>A0A6J5K383</accession>
<gene>
    <name evidence="1" type="ORF">LMG9964_02578</name>
</gene>